<gene>
    <name evidence="4" type="ORF">EDC65_0645</name>
</gene>
<dbReference type="SUPFAM" id="SSF55729">
    <property type="entry name" value="Acyl-CoA N-acyltransferases (Nat)"/>
    <property type="match status" value="1"/>
</dbReference>
<feature type="domain" description="N-acetyltransferase" evidence="3">
    <location>
        <begin position="9"/>
        <end position="158"/>
    </location>
</feature>
<dbReference type="InterPro" id="IPR000182">
    <property type="entry name" value="GNAT_dom"/>
</dbReference>
<organism evidence="4 5">
    <name type="scientific">Stella humosa</name>
    <dbReference type="NCBI Taxonomy" id="94"/>
    <lineage>
        <taxon>Bacteria</taxon>
        <taxon>Pseudomonadati</taxon>
        <taxon>Pseudomonadota</taxon>
        <taxon>Alphaproteobacteria</taxon>
        <taxon>Rhodospirillales</taxon>
        <taxon>Stellaceae</taxon>
        <taxon>Stella</taxon>
    </lineage>
</organism>
<evidence type="ECO:0000313" key="4">
    <source>
        <dbReference type="EMBL" id="ROQ01466.1"/>
    </source>
</evidence>
<comment type="caution">
    <text evidence="4">The sequence shown here is derived from an EMBL/GenBank/DDBJ whole genome shotgun (WGS) entry which is preliminary data.</text>
</comment>
<name>A0A3N1MKG2_9PROT</name>
<keyword evidence="1 4" id="KW-0808">Transferase</keyword>
<reference evidence="4 5" key="1">
    <citation type="submission" date="2018-11" db="EMBL/GenBank/DDBJ databases">
        <title>Genomic Encyclopedia of Type Strains, Phase IV (KMG-IV): sequencing the most valuable type-strain genomes for metagenomic binning, comparative biology and taxonomic classification.</title>
        <authorList>
            <person name="Goeker M."/>
        </authorList>
    </citation>
    <scope>NUCLEOTIDE SEQUENCE [LARGE SCALE GENOMIC DNA]</scope>
    <source>
        <strain evidence="4 5">DSM 5900</strain>
    </source>
</reference>
<dbReference type="InterPro" id="IPR050832">
    <property type="entry name" value="Bact_Acetyltransf"/>
</dbReference>
<dbReference type="EMBL" id="RJKX01000011">
    <property type="protein sequence ID" value="ROQ01466.1"/>
    <property type="molecule type" value="Genomic_DNA"/>
</dbReference>
<evidence type="ECO:0000313" key="5">
    <source>
        <dbReference type="Proteomes" id="UP000278222"/>
    </source>
</evidence>
<dbReference type="CDD" id="cd04301">
    <property type="entry name" value="NAT_SF"/>
    <property type="match status" value="1"/>
</dbReference>
<dbReference type="RefSeq" id="WP_197735856.1">
    <property type="nucleotide sequence ID" value="NZ_AP019700.1"/>
</dbReference>
<evidence type="ECO:0000256" key="1">
    <source>
        <dbReference type="ARBA" id="ARBA00022679"/>
    </source>
</evidence>
<evidence type="ECO:0000259" key="3">
    <source>
        <dbReference type="PROSITE" id="PS51186"/>
    </source>
</evidence>
<dbReference type="Gene3D" id="3.40.630.30">
    <property type="match status" value="1"/>
</dbReference>
<accession>A0A3N1MKG2</accession>
<sequence>MSAGVASRAVIAPESPYQASVGELLRRSDAYSRSLYPPAASYLIDADQLARPNVRFLVARIDGNAVGCGAVVLGADGEGELKRIFVADEARGQRLGARLVEALEALARAEDVRLLRLETGPYSLPALALYRRLGYRECAAFGDYPDDPLSVFMEKNLV</sequence>
<dbReference type="Pfam" id="PF00583">
    <property type="entry name" value="Acetyltransf_1"/>
    <property type="match status" value="1"/>
</dbReference>
<keyword evidence="2" id="KW-0012">Acyltransferase</keyword>
<dbReference type="PROSITE" id="PS51186">
    <property type="entry name" value="GNAT"/>
    <property type="match status" value="1"/>
</dbReference>
<dbReference type="PANTHER" id="PTHR43877:SF2">
    <property type="entry name" value="AMINOALKYLPHOSPHONATE N-ACETYLTRANSFERASE-RELATED"/>
    <property type="match status" value="1"/>
</dbReference>
<dbReference type="InterPro" id="IPR016181">
    <property type="entry name" value="Acyl_CoA_acyltransferase"/>
</dbReference>
<dbReference type="AlphaFoldDB" id="A0A3N1MKG2"/>
<dbReference type="PANTHER" id="PTHR43877">
    <property type="entry name" value="AMINOALKYLPHOSPHONATE N-ACETYLTRANSFERASE-RELATED-RELATED"/>
    <property type="match status" value="1"/>
</dbReference>
<dbReference type="Proteomes" id="UP000278222">
    <property type="component" value="Unassembled WGS sequence"/>
</dbReference>
<protein>
    <submittedName>
        <fullName evidence="4">Putative acetyltransferase</fullName>
    </submittedName>
</protein>
<proteinExistence type="predicted"/>
<evidence type="ECO:0000256" key="2">
    <source>
        <dbReference type="ARBA" id="ARBA00023315"/>
    </source>
</evidence>
<keyword evidence="5" id="KW-1185">Reference proteome</keyword>
<dbReference type="GO" id="GO:0016747">
    <property type="term" value="F:acyltransferase activity, transferring groups other than amino-acyl groups"/>
    <property type="evidence" value="ECO:0007669"/>
    <property type="project" value="InterPro"/>
</dbReference>